<dbReference type="InterPro" id="IPR027417">
    <property type="entry name" value="P-loop_NTPase"/>
</dbReference>
<keyword evidence="1" id="KW-0813">Transport</keyword>
<dbReference type="GO" id="GO:0016887">
    <property type="term" value="F:ATP hydrolysis activity"/>
    <property type="evidence" value="ECO:0007669"/>
    <property type="project" value="InterPro"/>
</dbReference>
<reference evidence="5 6" key="2">
    <citation type="journal article" date="2011" name="J. Bacteriol.">
        <title>Genome Sequence of Kosmotoga olearia Strain TBF 19.5.1, a Thermophilic Bacterium with a Wide Growth Temperature Range, Isolated from the Troll B Oil Platform in the North Sea.</title>
        <authorList>
            <person name="Swithers K.S."/>
            <person name="Dipippo J.L."/>
            <person name="Bruce D.C."/>
            <person name="Detter C."/>
            <person name="Tapia R."/>
            <person name="Han S."/>
            <person name="Goodwin L.A."/>
            <person name="Han J."/>
            <person name="Woyke T."/>
            <person name="Pitluck S."/>
            <person name="Pennacchio L."/>
            <person name="Nolan M."/>
            <person name="Mikhailova N."/>
            <person name="Land M.L."/>
            <person name="Nesbo C.L."/>
            <person name="Gogarten J.P."/>
            <person name="Noll K.M."/>
        </authorList>
    </citation>
    <scope>NUCLEOTIDE SEQUENCE [LARGE SCALE GENOMIC DNA]</scope>
    <source>
        <strain evidence="6">ATCC BAA-1733 / DSM 21960 / TBF 19.5.1</strain>
    </source>
</reference>
<dbReference type="Pfam" id="PF00005">
    <property type="entry name" value="ABC_tran"/>
    <property type="match status" value="1"/>
</dbReference>
<dbReference type="InterPro" id="IPR017871">
    <property type="entry name" value="ABC_transporter-like_CS"/>
</dbReference>
<evidence type="ECO:0000313" key="5">
    <source>
        <dbReference type="EMBL" id="ACR80223.1"/>
    </source>
</evidence>
<sequence>MLIKAEGVSKSFGNNQVIQNLYLSVTEGEFLSVLGSSGCGKTTLLRLLAGILKPDSGRIATNRSRIGFVFQDDRLIPWKNVLYNVSLVSSEERAKKMLKRVELADALYKYPGELSGGMAKRVNLARALSYNPEILFLDEPFSSLDVVTREKMMELIASLWKEVNLTIIMVTHDPLEAAELSTRVVVSSKGFKRLQEFELGDPGGRTFEENARISKKLLDSLRKVSDFVQ</sequence>
<dbReference type="GO" id="GO:0005524">
    <property type="term" value="F:ATP binding"/>
    <property type="evidence" value="ECO:0007669"/>
    <property type="project" value="UniProtKB-KW"/>
</dbReference>
<evidence type="ECO:0000256" key="1">
    <source>
        <dbReference type="ARBA" id="ARBA00022448"/>
    </source>
</evidence>
<dbReference type="KEGG" id="kol:Kole_1533"/>
<dbReference type="EMBL" id="CP001634">
    <property type="protein sequence ID" value="ACR80223.1"/>
    <property type="molecule type" value="Genomic_DNA"/>
</dbReference>
<name>C5CEP3_KOSOT</name>
<keyword evidence="3" id="KW-0067">ATP-binding</keyword>
<evidence type="ECO:0000313" key="6">
    <source>
        <dbReference type="Proteomes" id="UP000002382"/>
    </source>
</evidence>
<evidence type="ECO:0000256" key="3">
    <source>
        <dbReference type="ARBA" id="ARBA00022840"/>
    </source>
</evidence>
<reference evidence="5 6" key="1">
    <citation type="submission" date="2009-06" db="EMBL/GenBank/DDBJ databases">
        <title>Complete sequence of Thermotogales bacterium TBF 19.5.1.</title>
        <authorList>
            <consortium name="US DOE Joint Genome Institute"/>
            <person name="Lucas S."/>
            <person name="Copeland A."/>
            <person name="Lapidus A."/>
            <person name="Glavina del Rio T."/>
            <person name="Tice H."/>
            <person name="Bruce D."/>
            <person name="Goodwin L."/>
            <person name="Pitluck S."/>
            <person name="Chertkov O."/>
            <person name="Brettin T."/>
            <person name="Detter J.C."/>
            <person name="Han C."/>
            <person name="Schmutz J."/>
            <person name="Larimer F."/>
            <person name="Land M."/>
            <person name="Hauser L."/>
            <person name="Kyrpides N."/>
            <person name="Ovchinnikova G."/>
            <person name="Noll K."/>
        </authorList>
    </citation>
    <scope>NUCLEOTIDE SEQUENCE [LARGE SCALE GENOMIC DNA]</scope>
    <source>
        <strain evidence="6">ATCC BAA-1733 / DSM 21960 / TBF 19.5.1</strain>
    </source>
</reference>
<dbReference type="SUPFAM" id="SSF52540">
    <property type="entry name" value="P-loop containing nucleoside triphosphate hydrolases"/>
    <property type="match status" value="1"/>
</dbReference>
<dbReference type="InterPro" id="IPR050166">
    <property type="entry name" value="ABC_transporter_ATP-bind"/>
</dbReference>
<dbReference type="STRING" id="521045.Kole_1533"/>
<dbReference type="AlphaFoldDB" id="C5CEP3"/>
<dbReference type="Proteomes" id="UP000002382">
    <property type="component" value="Chromosome"/>
</dbReference>
<proteinExistence type="predicted"/>
<dbReference type="PANTHER" id="PTHR42788:SF13">
    <property type="entry name" value="ALIPHATIC SULFONATES IMPORT ATP-BINDING PROTEIN SSUB"/>
    <property type="match status" value="1"/>
</dbReference>
<dbReference type="InterPro" id="IPR003593">
    <property type="entry name" value="AAA+_ATPase"/>
</dbReference>
<organism evidence="5 6">
    <name type="scientific">Kosmotoga olearia (strain ATCC BAA-1733 / DSM 21960 / TBF 19.5.1)</name>
    <dbReference type="NCBI Taxonomy" id="521045"/>
    <lineage>
        <taxon>Bacteria</taxon>
        <taxon>Thermotogati</taxon>
        <taxon>Thermotogota</taxon>
        <taxon>Thermotogae</taxon>
        <taxon>Kosmotogales</taxon>
        <taxon>Kosmotogaceae</taxon>
        <taxon>Kosmotoga</taxon>
    </lineage>
</organism>
<keyword evidence="2" id="KW-0547">Nucleotide-binding</keyword>
<evidence type="ECO:0000259" key="4">
    <source>
        <dbReference type="PROSITE" id="PS50893"/>
    </source>
</evidence>
<feature type="domain" description="ABC transporter" evidence="4">
    <location>
        <begin position="3"/>
        <end position="214"/>
    </location>
</feature>
<evidence type="ECO:0000256" key="2">
    <source>
        <dbReference type="ARBA" id="ARBA00022741"/>
    </source>
</evidence>
<dbReference type="RefSeq" id="WP_015868868.1">
    <property type="nucleotide sequence ID" value="NC_012785.1"/>
</dbReference>
<keyword evidence="6" id="KW-1185">Reference proteome</keyword>
<accession>C5CEP3</accession>
<dbReference type="Gene3D" id="3.40.50.300">
    <property type="entry name" value="P-loop containing nucleotide triphosphate hydrolases"/>
    <property type="match status" value="1"/>
</dbReference>
<dbReference type="PROSITE" id="PS50893">
    <property type="entry name" value="ABC_TRANSPORTER_2"/>
    <property type="match status" value="1"/>
</dbReference>
<dbReference type="HOGENOM" id="CLU_000604_1_22_0"/>
<dbReference type="PROSITE" id="PS00211">
    <property type="entry name" value="ABC_TRANSPORTER_1"/>
    <property type="match status" value="1"/>
</dbReference>
<dbReference type="OrthoDB" id="9801958at2"/>
<protein>
    <submittedName>
        <fullName evidence="5">ABC transporter related</fullName>
    </submittedName>
</protein>
<gene>
    <name evidence="5" type="ordered locus">Kole_1533</name>
</gene>
<dbReference type="eggNOG" id="COG1116">
    <property type="taxonomic scope" value="Bacteria"/>
</dbReference>
<dbReference type="PANTHER" id="PTHR42788">
    <property type="entry name" value="TAURINE IMPORT ATP-BINDING PROTEIN-RELATED"/>
    <property type="match status" value="1"/>
</dbReference>
<dbReference type="InterPro" id="IPR003439">
    <property type="entry name" value="ABC_transporter-like_ATP-bd"/>
</dbReference>
<dbReference type="SMART" id="SM00382">
    <property type="entry name" value="AAA"/>
    <property type="match status" value="1"/>
</dbReference>